<dbReference type="Gene3D" id="3.30.420.240">
    <property type="match status" value="1"/>
</dbReference>
<dbReference type="NCBIfam" id="TIGR01630">
    <property type="entry name" value="psiM2_ORF9"/>
    <property type="match status" value="1"/>
</dbReference>
<sequence length="530" mass="61223">MAKQKRLKDKEFLEELRAFADEQRRLIAAECDGFSTDHAARDQRASRAQNDFEFFGKTYFPHYIKGDPSVFHRWFYDNVPPMLDMKVGQLIEVSAPRGEAKSTLGTQLINLWLVVTERQWFLPIVMDSFDQAATMLEAIKAELESNPRLAMDFPNACGRGRVWNAGVIVTANGRKVQAFGSGKKMRGLRHGPHRPGFVTLDDIENDENVRSKEQRDKTEAWVKKVVMPLGPPDGSMHILYLNTILHHDSVANRFHQNPMWKRFKFKAIVRWPDRMDLWQEWEDVFKSEGEEAADAYYATRKKDMDQGAVVSWPTVRPLLRLMKIRASDHHAFDCEYQNDPSNEENAIFTGMQFWFEIKREWIYRGVDDPSMGRSARKGDPCCILVGASPRNELKLHIVEAILARIKPDKQIEKIIDFQREYRCITWGIEDTAFQEYFRQQIVKESAKLFVPVPAVGIHNDRDKDILIEGVAPHVNNGLILFNQRHTVFNDNVKHYPEAAHDDGPDGLQMLWKLFQKSAGGIPKIRTGKRK</sequence>
<dbReference type="RefSeq" id="WP_078363608.1">
    <property type="nucleotide sequence ID" value="NZ_MTJN01000002.1"/>
</dbReference>
<dbReference type="STRING" id="28066.RF819_03085"/>
<evidence type="ECO:0000313" key="2">
    <source>
        <dbReference type="Proteomes" id="UP000190750"/>
    </source>
</evidence>
<dbReference type="InterPro" id="IPR027417">
    <property type="entry name" value="P-loop_NTPase"/>
</dbReference>
<dbReference type="Gene3D" id="3.40.50.300">
    <property type="entry name" value="P-loop containing nucleotide triphosphate hydrolases"/>
    <property type="match status" value="1"/>
</dbReference>
<dbReference type="Proteomes" id="UP000190750">
    <property type="component" value="Unassembled WGS sequence"/>
</dbReference>
<gene>
    <name evidence="1" type="ORF">RF819_03085</name>
</gene>
<name>A0A1T1APF6_RHOFE</name>
<organism evidence="1 2">
    <name type="scientific">Rhodoferax fermentans</name>
    <dbReference type="NCBI Taxonomy" id="28066"/>
    <lineage>
        <taxon>Bacteria</taxon>
        <taxon>Pseudomonadati</taxon>
        <taxon>Pseudomonadota</taxon>
        <taxon>Betaproteobacteria</taxon>
        <taxon>Burkholderiales</taxon>
        <taxon>Comamonadaceae</taxon>
        <taxon>Rhodoferax</taxon>
    </lineage>
</organism>
<proteinExistence type="predicted"/>
<protein>
    <recommendedName>
        <fullName evidence="3">Terminase large subunit gp17-like C-terminal domain-containing protein</fullName>
    </recommendedName>
</protein>
<keyword evidence="2" id="KW-1185">Reference proteome</keyword>
<dbReference type="InterPro" id="IPR006517">
    <property type="entry name" value="Phage_terminase_lsu-like_C"/>
</dbReference>
<dbReference type="OrthoDB" id="378710at2"/>
<evidence type="ECO:0008006" key="3">
    <source>
        <dbReference type="Google" id="ProtNLM"/>
    </source>
</evidence>
<comment type="caution">
    <text evidence="1">The sequence shown here is derived from an EMBL/GenBank/DDBJ whole genome shotgun (WGS) entry which is preliminary data.</text>
</comment>
<reference evidence="1 2" key="1">
    <citation type="submission" date="2017-01" db="EMBL/GenBank/DDBJ databases">
        <title>Genome sequencing of Rhodoferax fermentans JCM 7819.</title>
        <authorList>
            <person name="Kim Y.J."/>
            <person name="Farh M.E.-A."/>
            <person name="Yang D.-C."/>
        </authorList>
    </citation>
    <scope>NUCLEOTIDE SEQUENCE [LARGE SCALE GENOMIC DNA]</scope>
    <source>
        <strain evidence="1 2">JCM 7819</strain>
    </source>
</reference>
<dbReference type="AlphaFoldDB" id="A0A1T1APF6"/>
<accession>A0A1T1APF6</accession>
<evidence type="ECO:0000313" key="1">
    <source>
        <dbReference type="EMBL" id="OOV05828.1"/>
    </source>
</evidence>
<dbReference type="EMBL" id="MTJN01000002">
    <property type="protein sequence ID" value="OOV05828.1"/>
    <property type="molecule type" value="Genomic_DNA"/>
</dbReference>